<feature type="compositionally biased region" description="Low complexity" evidence="1">
    <location>
        <begin position="30"/>
        <end position="41"/>
    </location>
</feature>
<name>A0A8H5B1P3_9AGAR</name>
<gene>
    <name evidence="2" type="ORF">D9619_007438</name>
</gene>
<organism evidence="2 3">
    <name type="scientific">Psilocybe cf. subviscida</name>
    <dbReference type="NCBI Taxonomy" id="2480587"/>
    <lineage>
        <taxon>Eukaryota</taxon>
        <taxon>Fungi</taxon>
        <taxon>Dikarya</taxon>
        <taxon>Basidiomycota</taxon>
        <taxon>Agaricomycotina</taxon>
        <taxon>Agaricomycetes</taxon>
        <taxon>Agaricomycetidae</taxon>
        <taxon>Agaricales</taxon>
        <taxon>Agaricineae</taxon>
        <taxon>Strophariaceae</taxon>
        <taxon>Psilocybe</taxon>
    </lineage>
</organism>
<dbReference type="Proteomes" id="UP000567179">
    <property type="component" value="Unassembled WGS sequence"/>
</dbReference>
<feature type="compositionally biased region" description="Polar residues" evidence="1">
    <location>
        <begin position="82"/>
        <end position="95"/>
    </location>
</feature>
<dbReference type="EMBL" id="JAACJJ010000043">
    <property type="protein sequence ID" value="KAF5314940.1"/>
    <property type="molecule type" value="Genomic_DNA"/>
</dbReference>
<keyword evidence="3" id="KW-1185">Reference proteome</keyword>
<evidence type="ECO:0000313" key="3">
    <source>
        <dbReference type="Proteomes" id="UP000567179"/>
    </source>
</evidence>
<accession>A0A8H5B1P3</accession>
<evidence type="ECO:0000313" key="2">
    <source>
        <dbReference type="EMBL" id="KAF5314940.1"/>
    </source>
</evidence>
<proteinExistence type="predicted"/>
<evidence type="ECO:0000256" key="1">
    <source>
        <dbReference type="SAM" id="MobiDB-lite"/>
    </source>
</evidence>
<feature type="region of interest" description="Disordered" evidence="1">
    <location>
        <begin position="1"/>
        <end position="95"/>
    </location>
</feature>
<reference evidence="2 3" key="1">
    <citation type="journal article" date="2020" name="ISME J.">
        <title>Uncovering the hidden diversity of litter-decomposition mechanisms in mushroom-forming fungi.</title>
        <authorList>
            <person name="Floudas D."/>
            <person name="Bentzer J."/>
            <person name="Ahren D."/>
            <person name="Johansson T."/>
            <person name="Persson P."/>
            <person name="Tunlid A."/>
        </authorList>
    </citation>
    <scope>NUCLEOTIDE SEQUENCE [LARGE SCALE GENOMIC DNA]</scope>
    <source>
        <strain evidence="2 3">CBS 101986</strain>
    </source>
</reference>
<feature type="compositionally biased region" description="Polar residues" evidence="1">
    <location>
        <begin position="42"/>
        <end position="74"/>
    </location>
</feature>
<sequence length="158" mass="17346">MARRSRSYKTRMANLRGDGSATRRRKEEQSQASSSLDSSQENIPQPLTNAQATNSNCNSRRVLNNSNGQRSKVPQPTAKKSPAQNPQTDQLTLATSKEGHTVTVFRHAHRKHCAPPGSNTNSTFGIFAVTEHVALPIHELVMLDVANGCVGRGEELEW</sequence>
<comment type="caution">
    <text evidence="2">The sequence shown here is derived from an EMBL/GenBank/DDBJ whole genome shotgun (WGS) entry which is preliminary data.</text>
</comment>
<protein>
    <submittedName>
        <fullName evidence="2">Uncharacterized protein</fullName>
    </submittedName>
</protein>
<dbReference type="AlphaFoldDB" id="A0A8H5B1P3"/>